<dbReference type="InterPro" id="IPR001457">
    <property type="entry name" value="NADH_UbQ/plastoQ_OxRdtase_su6"/>
</dbReference>
<dbReference type="InterPro" id="IPR042106">
    <property type="entry name" value="Nuo/plastoQ_OxRdtase_6_NuoJ"/>
</dbReference>
<accession>A0A2S1R4H0</accession>
<dbReference type="GO" id="GO:0048038">
    <property type="term" value="F:quinone binding"/>
    <property type="evidence" value="ECO:0007669"/>
    <property type="project" value="UniProtKB-UniRule"/>
</dbReference>
<keyword evidence="4" id="KW-1185">Reference proteome</keyword>
<comment type="function">
    <text evidence="1">NDH-1 shuttles electrons from NADH, via FMN and iron-sulfur (Fe-S) centers, to quinones in the respiratory chain. Couples the redox reaction to proton translocation (for every two electrons transferred, four hydrogen ions are translocated across the cytoplasmic membrane), and thus conserves the redox energy in a proton gradient.</text>
</comment>
<keyword evidence="1" id="KW-1003">Cell membrane</keyword>
<reference evidence="3 4" key="1">
    <citation type="submission" date="2016-04" db="EMBL/GenBank/DDBJ databases">
        <title>Complete genome sequence of Dietzia lutea YIM 80766T, a strain isolated from desert soil in Egypt.</title>
        <authorList>
            <person name="Zhao J."/>
            <person name="Hu B."/>
            <person name="Geng S."/>
            <person name="Nie Y."/>
            <person name="Tang Y."/>
        </authorList>
    </citation>
    <scope>NUCLEOTIDE SEQUENCE [LARGE SCALE GENOMIC DNA]</scope>
    <source>
        <strain evidence="3 4">YIM 80766</strain>
    </source>
</reference>
<comment type="subcellular location">
    <subcellularLocation>
        <location evidence="1">Cell membrane</location>
        <topology evidence="1">Multi-pass membrane protein</topology>
    </subcellularLocation>
</comment>
<feature type="region of interest" description="Disordered" evidence="2">
    <location>
        <begin position="197"/>
        <end position="270"/>
    </location>
</feature>
<dbReference type="PANTHER" id="PTHR33269">
    <property type="entry name" value="NADH-UBIQUINONE OXIDOREDUCTASE CHAIN 6"/>
    <property type="match status" value="1"/>
</dbReference>
<dbReference type="KEGG" id="dlu:A6035_02215"/>
<evidence type="ECO:0000313" key="3">
    <source>
        <dbReference type="EMBL" id="AWH91177.1"/>
    </source>
</evidence>
<dbReference type="RefSeq" id="WP_108846443.1">
    <property type="nucleotide sequence ID" value="NZ_CP015449.1"/>
</dbReference>
<feature type="transmembrane region" description="Helical" evidence="1">
    <location>
        <begin position="6"/>
        <end position="27"/>
    </location>
</feature>
<feature type="transmembrane region" description="Helical" evidence="1">
    <location>
        <begin position="61"/>
        <end position="81"/>
    </location>
</feature>
<feature type="transmembrane region" description="Helical" evidence="1">
    <location>
        <begin position="93"/>
        <end position="114"/>
    </location>
</feature>
<keyword evidence="1" id="KW-1133">Transmembrane helix</keyword>
<dbReference type="EMBL" id="CP015449">
    <property type="protein sequence ID" value="AWH91177.1"/>
    <property type="molecule type" value="Genomic_DNA"/>
</dbReference>
<feature type="transmembrane region" description="Helical" evidence="1">
    <location>
        <begin position="34"/>
        <end position="55"/>
    </location>
</feature>
<proteinExistence type="inferred from homology"/>
<feature type="transmembrane region" description="Helical" evidence="1">
    <location>
        <begin position="143"/>
        <end position="164"/>
    </location>
</feature>
<evidence type="ECO:0000313" key="4">
    <source>
        <dbReference type="Proteomes" id="UP000244928"/>
    </source>
</evidence>
<evidence type="ECO:0000256" key="1">
    <source>
        <dbReference type="RuleBase" id="RU004429"/>
    </source>
</evidence>
<keyword evidence="1" id="KW-0812">Transmembrane</keyword>
<dbReference type="GO" id="GO:0008137">
    <property type="term" value="F:NADH dehydrogenase (ubiquinone) activity"/>
    <property type="evidence" value="ECO:0007669"/>
    <property type="project" value="UniProtKB-UniRule"/>
</dbReference>
<evidence type="ECO:0000256" key="2">
    <source>
        <dbReference type="SAM" id="MobiDB-lite"/>
    </source>
</evidence>
<dbReference type="PANTHER" id="PTHR33269:SF19">
    <property type="entry name" value="NADH-QUINONE OXIDOREDUCTASE SUBUNIT J"/>
    <property type="match status" value="1"/>
</dbReference>
<dbReference type="Proteomes" id="UP000244928">
    <property type="component" value="Chromosome"/>
</dbReference>
<organism evidence="3 4">
    <name type="scientific">Dietzia lutea</name>
    <dbReference type="NCBI Taxonomy" id="546160"/>
    <lineage>
        <taxon>Bacteria</taxon>
        <taxon>Bacillati</taxon>
        <taxon>Actinomycetota</taxon>
        <taxon>Actinomycetes</taxon>
        <taxon>Mycobacteriales</taxon>
        <taxon>Dietziaceae</taxon>
        <taxon>Dietzia</taxon>
    </lineage>
</organism>
<gene>
    <name evidence="3" type="ORF">A6035_02215</name>
</gene>
<dbReference type="EC" id="7.1.1.-" evidence="1"/>
<dbReference type="NCBIfam" id="NF005165">
    <property type="entry name" value="PRK06638.1-5"/>
    <property type="match status" value="1"/>
</dbReference>
<keyword evidence="1" id="KW-0472">Membrane</keyword>
<dbReference type="Gene3D" id="1.20.120.1200">
    <property type="entry name" value="NADH-ubiquinone/plastoquinone oxidoreductase chain 6, subunit NuoJ"/>
    <property type="match status" value="1"/>
</dbReference>
<keyword evidence="1" id="KW-0874">Quinone</keyword>
<name>A0A2S1R4H0_9ACTN</name>
<sequence>MMAAGESVLFWVLATVAVAGALGVVAATRAVYSALCLAATMVSLAVLYMAQGAVFLGVGQIVVYTGAVMMLFLFVVMLIGVESSDSLVERIRGHRVAAILAGLGFGILLATGLARAELPPFAGFADGASEVPALAELLFSRHVWAFELTGVLLIIATLGAMVLAHRERFTGHRTQRQLSEQRFLDWQRDDSARVTPLPSSGVYARRNSADVPARLPDGSDAPDSVSEVLRRHAHDAAAADELEAGDRRVGEAGDRRVAGEARGADGGARP</sequence>
<protein>
    <recommendedName>
        <fullName evidence="1">NADH-quinone oxidoreductase subunit J</fullName>
        <ecNumber evidence="1">7.1.1.-</ecNumber>
    </recommendedName>
</protein>
<comment type="similarity">
    <text evidence="1">Belongs to the complex I subunit 6 family.</text>
</comment>
<dbReference type="Pfam" id="PF00499">
    <property type="entry name" value="Oxidored_q3"/>
    <property type="match status" value="1"/>
</dbReference>
<keyword evidence="1" id="KW-0520">NAD</keyword>
<dbReference type="AlphaFoldDB" id="A0A2S1R4H0"/>
<comment type="catalytic activity">
    <reaction evidence="1">
        <text>a quinone + NADH + 5 H(+)(in) = a quinol + NAD(+) + 4 H(+)(out)</text>
        <dbReference type="Rhea" id="RHEA:57888"/>
        <dbReference type="ChEBI" id="CHEBI:15378"/>
        <dbReference type="ChEBI" id="CHEBI:24646"/>
        <dbReference type="ChEBI" id="CHEBI:57540"/>
        <dbReference type="ChEBI" id="CHEBI:57945"/>
        <dbReference type="ChEBI" id="CHEBI:132124"/>
    </reaction>
</comment>
<dbReference type="GO" id="GO:0005886">
    <property type="term" value="C:plasma membrane"/>
    <property type="evidence" value="ECO:0007669"/>
    <property type="project" value="UniProtKB-SubCell"/>
</dbReference>
<keyword evidence="3" id="KW-0830">Ubiquinone</keyword>
<feature type="compositionally biased region" description="Basic and acidic residues" evidence="2">
    <location>
        <begin position="244"/>
        <end position="263"/>
    </location>
</feature>
<feature type="compositionally biased region" description="Basic and acidic residues" evidence="2">
    <location>
        <begin position="228"/>
        <end position="237"/>
    </location>
</feature>